<organism evidence="2 3">
    <name type="scientific">Quercus suber</name>
    <name type="common">Cork oak</name>
    <dbReference type="NCBI Taxonomy" id="58331"/>
    <lineage>
        <taxon>Eukaryota</taxon>
        <taxon>Viridiplantae</taxon>
        <taxon>Streptophyta</taxon>
        <taxon>Embryophyta</taxon>
        <taxon>Tracheophyta</taxon>
        <taxon>Spermatophyta</taxon>
        <taxon>Magnoliopsida</taxon>
        <taxon>eudicotyledons</taxon>
        <taxon>Gunneridae</taxon>
        <taxon>Pentapetalae</taxon>
        <taxon>rosids</taxon>
        <taxon>fabids</taxon>
        <taxon>Fagales</taxon>
        <taxon>Fagaceae</taxon>
        <taxon>Quercus</taxon>
    </lineage>
</organism>
<evidence type="ECO:0000256" key="1">
    <source>
        <dbReference type="SAM" id="Coils"/>
    </source>
</evidence>
<accession>A0AAW0KGN6</accession>
<sequence length="540" mass="61769">MFESSKQQFSIGGLISVPDHLRKLDEQAFTPLLISIGPIHRSNPKLQTMKKCKVRFCEYFIERANINLQNLVHTIRDKEEEIRSYYAETVVSSISNDDFVTMIVVDGMFILDWYNFQRIALEDFNAKIEHFTGLVRFFYLSESEQLPYVRPGGAKLSYSATQLHEAGIKFKVAPEKYGRHFLDIRFDLKNGVLEIPCITLNDEKIRLIRNIIALEQSHYVGDAYVTDFFAILDFLIDNSKDVDLLCDKGILVNYLGDSNAAALAVNSLYTNILWDYTNPEYSNICEKLNAFYKKPWHRWRATLWHQYFSTPWRSTSTCIVSSSTAKGSGDLALDITTMFESSKQQFSIGGLISVPDHLRKLDEQAFTPLLISIGPIHRSNPKLQTMKKCKVRFCEYFIERANINLQNLVHTIRDKEEEIRSYYAETVVSSISNDDFVTMIVVDGMFILEYFSSPQFELDPHPRSLVAHNGSPEYLIKPVSTKPNWLSRGTPVHSIKSSHINQINENFLLPSAVERPIGSDCNEKTIDITCLSSGAQLFVP</sequence>
<evidence type="ECO:0000313" key="2">
    <source>
        <dbReference type="EMBL" id="KAK7838593.1"/>
    </source>
</evidence>
<dbReference type="InterPro" id="IPR004158">
    <property type="entry name" value="DUF247_pln"/>
</dbReference>
<name>A0AAW0KGN6_QUESU</name>
<feature type="coiled-coil region" evidence="1">
    <location>
        <begin position="61"/>
        <end position="88"/>
    </location>
</feature>
<dbReference type="EMBL" id="PKMF04000303">
    <property type="protein sequence ID" value="KAK7838593.1"/>
    <property type="molecule type" value="Genomic_DNA"/>
</dbReference>
<protein>
    <submittedName>
        <fullName evidence="2">Upf0481 protein</fullName>
    </submittedName>
</protein>
<dbReference type="Proteomes" id="UP000237347">
    <property type="component" value="Unassembled WGS sequence"/>
</dbReference>
<comment type="caution">
    <text evidence="2">The sequence shown here is derived from an EMBL/GenBank/DDBJ whole genome shotgun (WGS) entry which is preliminary data.</text>
</comment>
<dbReference type="PANTHER" id="PTHR31170">
    <property type="entry name" value="BNAC04G53230D PROTEIN"/>
    <property type="match status" value="1"/>
</dbReference>
<feature type="coiled-coil region" evidence="1">
    <location>
        <begin position="398"/>
        <end position="425"/>
    </location>
</feature>
<reference evidence="2 3" key="1">
    <citation type="journal article" date="2018" name="Sci. Data">
        <title>The draft genome sequence of cork oak.</title>
        <authorList>
            <person name="Ramos A.M."/>
            <person name="Usie A."/>
            <person name="Barbosa P."/>
            <person name="Barros P.M."/>
            <person name="Capote T."/>
            <person name="Chaves I."/>
            <person name="Simoes F."/>
            <person name="Abreu I."/>
            <person name="Carrasquinho I."/>
            <person name="Faro C."/>
            <person name="Guimaraes J.B."/>
            <person name="Mendonca D."/>
            <person name="Nobrega F."/>
            <person name="Rodrigues L."/>
            <person name="Saibo N.J.M."/>
            <person name="Varela M.C."/>
            <person name="Egas C."/>
            <person name="Matos J."/>
            <person name="Miguel C.M."/>
            <person name="Oliveira M.M."/>
            <person name="Ricardo C.P."/>
            <person name="Goncalves S."/>
        </authorList>
    </citation>
    <scope>NUCLEOTIDE SEQUENCE [LARGE SCALE GENOMIC DNA]</scope>
    <source>
        <strain evidence="3">cv. HL8</strain>
    </source>
</reference>
<dbReference type="Pfam" id="PF03140">
    <property type="entry name" value="DUF247"/>
    <property type="match status" value="3"/>
</dbReference>
<dbReference type="PANTHER" id="PTHR31170:SF9">
    <property type="entry name" value="PROTEIN, PUTATIVE (DUF247)-RELATED"/>
    <property type="match status" value="1"/>
</dbReference>
<keyword evidence="3" id="KW-1185">Reference proteome</keyword>
<gene>
    <name evidence="2" type="ORF">CFP56_019473</name>
</gene>
<proteinExistence type="predicted"/>
<evidence type="ECO:0000313" key="3">
    <source>
        <dbReference type="Proteomes" id="UP000237347"/>
    </source>
</evidence>
<dbReference type="AlphaFoldDB" id="A0AAW0KGN6"/>
<keyword evidence="1" id="KW-0175">Coiled coil</keyword>